<protein>
    <submittedName>
        <fullName evidence="1">Uncharacterized protein</fullName>
    </submittedName>
</protein>
<proteinExistence type="predicted"/>
<gene>
    <name evidence="1" type="ORF">GCK72_015774</name>
</gene>
<organism evidence="1 2">
    <name type="scientific">Caenorhabditis remanei</name>
    <name type="common">Caenorhabditis vulgaris</name>
    <dbReference type="NCBI Taxonomy" id="31234"/>
    <lineage>
        <taxon>Eukaryota</taxon>
        <taxon>Metazoa</taxon>
        <taxon>Ecdysozoa</taxon>
        <taxon>Nematoda</taxon>
        <taxon>Chromadorea</taxon>
        <taxon>Rhabditida</taxon>
        <taxon>Rhabditina</taxon>
        <taxon>Rhabditomorpha</taxon>
        <taxon>Rhabditoidea</taxon>
        <taxon>Rhabditidae</taxon>
        <taxon>Peloderinae</taxon>
        <taxon>Caenorhabditis</taxon>
    </lineage>
</organism>
<dbReference type="RefSeq" id="XP_053585895.1">
    <property type="nucleotide sequence ID" value="XM_053731123.1"/>
</dbReference>
<comment type="caution">
    <text evidence="1">The sequence shown here is derived from an EMBL/GenBank/DDBJ whole genome shotgun (WGS) entry which is preliminary data.</text>
</comment>
<name>A0A6A5GXH7_CAERE</name>
<dbReference type="CTD" id="78776166"/>
<dbReference type="InterPro" id="IPR039913">
    <property type="entry name" value="RPAP1/Rba50"/>
</dbReference>
<dbReference type="GeneID" id="78776166"/>
<dbReference type="GO" id="GO:0006366">
    <property type="term" value="P:transcription by RNA polymerase II"/>
    <property type="evidence" value="ECO:0007669"/>
    <property type="project" value="InterPro"/>
</dbReference>
<reference evidence="1 2" key="1">
    <citation type="submission" date="2019-12" db="EMBL/GenBank/DDBJ databases">
        <title>Chromosome-level assembly of the Caenorhabditis remanei genome.</title>
        <authorList>
            <person name="Teterina A.A."/>
            <person name="Willis J.H."/>
            <person name="Phillips P.C."/>
        </authorList>
    </citation>
    <scope>NUCLEOTIDE SEQUENCE [LARGE SCALE GENOMIC DNA]</scope>
    <source>
        <strain evidence="1 2">PX506</strain>
        <tissue evidence="1">Whole organism</tissue>
    </source>
</reference>
<dbReference type="PANTHER" id="PTHR21483">
    <property type="entry name" value="RNA POLYMERASE II-ASSOCIATED PROTEIN 1"/>
    <property type="match status" value="1"/>
</dbReference>
<dbReference type="AlphaFoldDB" id="A0A6A5GXH7"/>
<dbReference type="KEGG" id="crq:GCK72_015774"/>
<dbReference type="Proteomes" id="UP000483820">
    <property type="component" value="Chromosome IV"/>
</dbReference>
<sequence length="227" mass="26157">MNELEVLEEWKDQQDEEKYNRLATDAIQLDLTAKFSRNLVQRQEKNALKLFDNCKNRPDNCTSTDPLLELARSSIDQIKRLYLEEISTDAGATVTLQFGKGVNPILDSCWSLIPIRRVLDTVEKGRSQGVTPDDVEIVRLAILWTLLLFSERKSAFFAFSQPDVFYIHLTETLMIGSEILMDDVICRCLQRLLTEYLIPQATEGRISVRMSGKSPDWIRLCRFTSNY</sequence>
<dbReference type="PANTHER" id="PTHR21483:SF18">
    <property type="entry name" value="RNA POLYMERASE II-ASSOCIATED PROTEIN 1"/>
    <property type="match status" value="1"/>
</dbReference>
<dbReference type="EMBL" id="WUAV01000004">
    <property type="protein sequence ID" value="KAF1759309.1"/>
    <property type="molecule type" value="Genomic_DNA"/>
</dbReference>
<evidence type="ECO:0000313" key="1">
    <source>
        <dbReference type="EMBL" id="KAF1759309.1"/>
    </source>
</evidence>
<accession>A0A6A5GXH7</accession>
<evidence type="ECO:0000313" key="2">
    <source>
        <dbReference type="Proteomes" id="UP000483820"/>
    </source>
</evidence>